<dbReference type="InterPro" id="IPR018811">
    <property type="entry name" value="MRX11"/>
</dbReference>
<dbReference type="EMBL" id="LT598454">
    <property type="protein sequence ID" value="SCU85121.1"/>
    <property type="molecule type" value="Genomic_DNA"/>
</dbReference>
<dbReference type="GO" id="GO:0005739">
    <property type="term" value="C:mitochondrion"/>
    <property type="evidence" value="ECO:0007669"/>
    <property type="project" value="TreeGrafter"/>
</dbReference>
<dbReference type="STRING" id="1266660.A0A1G4J6D1"/>
<dbReference type="OrthoDB" id="5580261at2759"/>
<feature type="transmembrane region" description="Helical" evidence="1">
    <location>
        <begin position="168"/>
        <end position="189"/>
    </location>
</feature>
<reference evidence="2 3" key="1">
    <citation type="submission" date="2016-03" db="EMBL/GenBank/DDBJ databases">
        <authorList>
            <person name="Devillers H."/>
        </authorList>
    </citation>
    <scope>NUCLEOTIDE SEQUENCE [LARGE SCALE GENOMIC DNA]</scope>
    <source>
        <strain evidence="2">CBS 10888</strain>
    </source>
</reference>
<dbReference type="PANTHER" id="PTHR28002">
    <property type="entry name" value="MIOREX COMPLEX COMPONENT 11"/>
    <property type="match status" value="1"/>
</dbReference>
<keyword evidence="1" id="KW-1133">Transmembrane helix</keyword>
<dbReference type="PANTHER" id="PTHR28002:SF1">
    <property type="entry name" value="MIOREX COMPLEX COMPONENT 11"/>
    <property type="match status" value="1"/>
</dbReference>
<keyword evidence="3" id="KW-1185">Reference proteome</keyword>
<dbReference type="Proteomes" id="UP000190274">
    <property type="component" value="Chromosome D"/>
</dbReference>
<accession>A0A1G4J6D1</accession>
<feature type="transmembrane region" description="Helical" evidence="1">
    <location>
        <begin position="91"/>
        <end position="113"/>
    </location>
</feature>
<dbReference type="Pfam" id="PF10306">
    <property type="entry name" value="FLILHELTA"/>
    <property type="match status" value="1"/>
</dbReference>
<keyword evidence="1" id="KW-0472">Membrane</keyword>
<evidence type="ECO:0000313" key="2">
    <source>
        <dbReference type="EMBL" id="SCU85121.1"/>
    </source>
</evidence>
<dbReference type="AlphaFoldDB" id="A0A1G4J6D1"/>
<evidence type="ECO:0000256" key="1">
    <source>
        <dbReference type="SAM" id="Phobius"/>
    </source>
</evidence>
<sequence length="212" mass="24703">MASNLWNLNFHHSQMGRLAPRAVSLVRPNIITIAQLRYSSTHDAKPDKNPQSLDRLHKFIAKSRFLTKLNERPKFRAYFEKLGKTNPVSTVSSFLIMHEITAIVPLFAFWWALYTLNFDEQYDLPVYFKDLLDRCGEVIEKLVGDHDKGFDRNRLVLSGALSYAIVKLLYPLRILVSMWAAPFFLRWCLTPFRMLGRKLRSDKPSDLTKIDK</sequence>
<proteinExistence type="predicted"/>
<gene>
    <name evidence="2" type="ORF">LADA_0D05820G</name>
</gene>
<evidence type="ECO:0000313" key="3">
    <source>
        <dbReference type="Proteomes" id="UP000190274"/>
    </source>
</evidence>
<name>A0A1G4J6D1_9SACH</name>
<organism evidence="2 3">
    <name type="scientific">Lachancea dasiensis</name>
    <dbReference type="NCBI Taxonomy" id="1072105"/>
    <lineage>
        <taxon>Eukaryota</taxon>
        <taxon>Fungi</taxon>
        <taxon>Dikarya</taxon>
        <taxon>Ascomycota</taxon>
        <taxon>Saccharomycotina</taxon>
        <taxon>Saccharomycetes</taxon>
        <taxon>Saccharomycetales</taxon>
        <taxon>Saccharomycetaceae</taxon>
        <taxon>Lachancea</taxon>
    </lineage>
</organism>
<keyword evidence="1" id="KW-0812">Transmembrane</keyword>
<protein>
    <submittedName>
        <fullName evidence="2">LADA_0D05820g1_1</fullName>
    </submittedName>
</protein>